<evidence type="ECO:0000313" key="5">
    <source>
        <dbReference type="EMBL" id="KIC04952.1"/>
    </source>
</evidence>
<dbReference type="EMBL" id="AWYA01000069">
    <property type="protein sequence ID" value="KIC04952.1"/>
    <property type="molecule type" value="Genomic_DNA"/>
</dbReference>
<dbReference type="PROSITE" id="PS50987">
    <property type="entry name" value="HTH_ARSR_2"/>
    <property type="match status" value="1"/>
</dbReference>
<dbReference type="InterPro" id="IPR051081">
    <property type="entry name" value="HTH_MetalResp_TranReg"/>
</dbReference>
<dbReference type="Proteomes" id="UP000031011">
    <property type="component" value="Unassembled WGS sequence"/>
</dbReference>
<dbReference type="SUPFAM" id="SSF46785">
    <property type="entry name" value="Winged helix' DNA-binding domain"/>
    <property type="match status" value="1"/>
</dbReference>
<keyword evidence="3" id="KW-0804">Transcription</keyword>
<dbReference type="GO" id="GO:0003700">
    <property type="term" value="F:DNA-binding transcription factor activity"/>
    <property type="evidence" value="ECO:0007669"/>
    <property type="project" value="InterPro"/>
</dbReference>
<evidence type="ECO:0000256" key="3">
    <source>
        <dbReference type="ARBA" id="ARBA00023163"/>
    </source>
</evidence>
<evidence type="ECO:0000313" key="6">
    <source>
        <dbReference type="Proteomes" id="UP000031011"/>
    </source>
</evidence>
<dbReference type="PRINTS" id="PR00778">
    <property type="entry name" value="HTHARSR"/>
</dbReference>
<dbReference type="Pfam" id="PF01022">
    <property type="entry name" value="HTH_5"/>
    <property type="match status" value="1"/>
</dbReference>
<dbReference type="CDD" id="cd00090">
    <property type="entry name" value="HTH_ARSR"/>
    <property type="match status" value="1"/>
</dbReference>
<dbReference type="PANTHER" id="PTHR33154">
    <property type="entry name" value="TRANSCRIPTIONAL REGULATOR, ARSR FAMILY"/>
    <property type="match status" value="1"/>
</dbReference>
<organism evidence="5 6">
    <name type="scientific">Ligilactobacillus ruminis DPC 6832</name>
    <dbReference type="NCBI Taxonomy" id="1402208"/>
    <lineage>
        <taxon>Bacteria</taxon>
        <taxon>Bacillati</taxon>
        <taxon>Bacillota</taxon>
        <taxon>Bacilli</taxon>
        <taxon>Lactobacillales</taxon>
        <taxon>Lactobacillaceae</taxon>
        <taxon>Ligilactobacillus</taxon>
    </lineage>
</organism>
<dbReference type="InterPro" id="IPR011991">
    <property type="entry name" value="ArsR-like_HTH"/>
</dbReference>
<reference evidence="5 6" key="1">
    <citation type="journal article" date="2015" name="BMC Microbiol.">
        <title>Lactobacillus ruminis strains cluster according to their mammalian gut source.</title>
        <authorList>
            <person name="O' Donnell M.M."/>
            <person name="Harris H.M."/>
            <person name="Lynch D.B."/>
            <person name="Ross R.P."/>
            <person name="O'Toole P.W."/>
        </authorList>
    </citation>
    <scope>NUCLEOTIDE SEQUENCE [LARGE SCALE GENOMIC DNA]</scope>
    <source>
        <strain evidence="5 6">DPC 6832</strain>
    </source>
</reference>
<keyword evidence="2" id="KW-0238">DNA-binding</keyword>
<dbReference type="PANTHER" id="PTHR33154:SF33">
    <property type="entry name" value="TRANSCRIPTIONAL REPRESSOR SDPR"/>
    <property type="match status" value="1"/>
</dbReference>
<comment type="caution">
    <text evidence="5">The sequence shown here is derived from an EMBL/GenBank/DDBJ whole genome shotgun (WGS) entry which is preliminary data.</text>
</comment>
<feature type="domain" description="HTH arsR-type" evidence="4">
    <location>
        <begin position="27"/>
        <end position="124"/>
    </location>
</feature>
<name>A0A837DUG1_9LACO</name>
<dbReference type="InterPro" id="IPR001845">
    <property type="entry name" value="HTH_ArsR_DNA-bd_dom"/>
</dbReference>
<sequence length="127" mass="14290">MDEEIGKCLLKGVVSMPTVQLTPNQSVALDNFTNEFEVINALADRNRQRIIVLLCENLKDGLTVTDITDKMSITQPAVSHHLKILREAGLVNFKKNGLQSVYFVSLDEPLSRLETVIHDLRTKITEE</sequence>
<evidence type="ECO:0000256" key="1">
    <source>
        <dbReference type="ARBA" id="ARBA00023015"/>
    </source>
</evidence>
<proteinExistence type="predicted"/>
<dbReference type="InterPro" id="IPR036388">
    <property type="entry name" value="WH-like_DNA-bd_sf"/>
</dbReference>
<dbReference type="NCBIfam" id="NF033788">
    <property type="entry name" value="HTH_metalloreg"/>
    <property type="match status" value="1"/>
</dbReference>
<dbReference type="Gene3D" id="1.10.10.10">
    <property type="entry name" value="Winged helix-like DNA-binding domain superfamily/Winged helix DNA-binding domain"/>
    <property type="match status" value="1"/>
</dbReference>
<protein>
    <submittedName>
        <fullName evidence="5">ArsR family transcriptional regulator</fullName>
    </submittedName>
</protein>
<gene>
    <name evidence="5" type="ORF">LRN_1337</name>
</gene>
<accession>A0A837DUG1</accession>
<dbReference type="AlphaFoldDB" id="A0A837DUG1"/>
<evidence type="ECO:0000256" key="2">
    <source>
        <dbReference type="ARBA" id="ARBA00023125"/>
    </source>
</evidence>
<dbReference type="GO" id="GO:0003677">
    <property type="term" value="F:DNA binding"/>
    <property type="evidence" value="ECO:0007669"/>
    <property type="project" value="UniProtKB-KW"/>
</dbReference>
<dbReference type="SMART" id="SM00418">
    <property type="entry name" value="HTH_ARSR"/>
    <property type="match status" value="1"/>
</dbReference>
<evidence type="ECO:0000259" key="4">
    <source>
        <dbReference type="PROSITE" id="PS50987"/>
    </source>
</evidence>
<keyword evidence="1" id="KW-0805">Transcription regulation</keyword>
<dbReference type="InterPro" id="IPR036390">
    <property type="entry name" value="WH_DNA-bd_sf"/>
</dbReference>